<organism evidence="5 6">
    <name type="scientific">Oceanotoga teriensis</name>
    <dbReference type="NCBI Taxonomy" id="515440"/>
    <lineage>
        <taxon>Bacteria</taxon>
        <taxon>Thermotogati</taxon>
        <taxon>Thermotogota</taxon>
        <taxon>Thermotogae</taxon>
        <taxon>Petrotogales</taxon>
        <taxon>Petrotogaceae</taxon>
        <taxon>Oceanotoga</taxon>
    </lineage>
</organism>
<dbReference type="GO" id="GO:0003700">
    <property type="term" value="F:DNA-binding transcription factor activity"/>
    <property type="evidence" value="ECO:0007669"/>
    <property type="project" value="InterPro"/>
</dbReference>
<keyword evidence="1" id="KW-0805">Transcription regulation</keyword>
<evidence type="ECO:0000313" key="5">
    <source>
        <dbReference type="EMBL" id="PWJ95655.1"/>
    </source>
</evidence>
<feature type="domain" description="HTH arsR-type" evidence="4">
    <location>
        <begin position="1"/>
        <end position="92"/>
    </location>
</feature>
<dbReference type="InterPro" id="IPR011991">
    <property type="entry name" value="ArsR-like_HTH"/>
</dbReference>
<dbReference type="CDD" id="cd00090">
    <property type="entry name" value="HTH_ARSR"/>
    <property type="match status" value="1"/>
</dbReference>
<dbReference type="Pfam" id="PF01022">
    <property type="entry name" value="HTH_5"/>
    <property type="match status" value="1"/>
</dbReference>
<accession>A0AA45C7W1</accession>
<proteinExistence type="predicted"/>
<evidence type="ECO:0000256" key="1">
    <source>
        <dbReference type="ARBA" id="ARBA00023015"/>
    </source>
</evidence>
<dbReference type="PRINTS" id="PR00778">
    <property type="entry name" value="HTHARSR"/>
</dbReference>
<comment type="caution">
    <text evidence="5">The sequence shown here is derived from an EMBL/GenBank/DDBJ whole genome shotgun (WGS) entry which is preliminary data.</text>
</comment>
<gene>
    <name evidence="5" type="ORF">C7380_10469</name>
</gene>
<keyword evidence="6" id="KW-1185">Reference proteome</keyword>
<evidence type="ECO:0000256" key="2">
    <source>
        <dbReference type="ARBA" id="ARBA00023125"/>
    </source>
</evidence>
<dbReference type="GO" id="GO:0003677">
    <property type="term" value="F:DNA binding"/>
    <property type="evidence" value="ECO:0007669"/>
    <property type="project" value="UniProtKB-KW"/>
</dbReference>
<dbReference type="NCBIfam" id="NF033788">
    <property type="entry name" value="HTH_metalloreg"/>
    <property type="match status" value="1"/>
</dbReference>
<dbReference type="SMART" id="SM00418">
    <property type="entry name" value="HTH_ARSR"/>
    <property type="match status" value="1"/>
</dbReference>
<keyword evidence="3" id="KW-0804">Transcription</keyword>
<protein>
    <submittedName>
        <fullName evidence="5">ArsR family transcriptional regulator</fullName>
    </submittedName>
</protein>
<name>A0AA45C7W1_9BACT</name>
<reference evidence="5 6" key="1">
    <citation type="submission" date="2018-05" db="EMBL/GenBank/DDBJ databases">
        <title>Genomic Encyclopedia of Type Strains, Phase IV (KMG-IV): sequencing the most valuable type-strain genomes for metagenomic binning, comparative biology and taxonomic classification.</title>
        <authorList>
            <person name="Goeker M."/>
        </authorList>
    </citation>
    <scope>NUCLEOTIDE SEQUENCE [LARGE SCALE GENOMIC DNA]</scope>
    <source>
        <strain evidence="5 6">DSM 24906</strain>
    </source>
</reference>
<dbReference type="InterPro" id="IPR036390">
    <property type="entry name" value="WH_DNA-bd_sf"/>
</dbReference>
<dbReference type="SUPFAM" id="SSF46785">
    <property type="entry name" value="Winged helix' DNA-binding domain"/>
    <property type="match status" value="1"/>
</dbReference>
<dbReference type="Proteomes" id="UP000245921">
    <property type="component" value="Unassembled WGS sequence"/>
</dbReference>
<dbReference type="EMBL" id="QGGI01000004">
    <property type="protein sequence ID" value="PWJ95655.1"/>
    <property type="molecule type" value="Genomic_DNA"/>
</dbReference>
<sequence length="117" mass="13882">MENLSNLFKLLSDETRIRILMLLFQSPMCVCDLSFIMKESQPKISKHIAKLRDLDFITGKKSEQYILYSLNKNNLLLIKILNYIFLNLNSYDQLEKDYNFFNSKENSLKFCSIKKIN</sequence>
<dbReference type="InterPro" id="IPR036388">
    <property type="entry name" value="WH-like_DNA-bd_sf"/>
</dbReference>
<evidence type="ECO:0000256" key="3">
    <source>
        <dbReference type="ARBA" id="ARBA00023163"/>
    </source>
</evidence>
<dbReference type="InterPro" id="IPR001845">
    <property type="entry name" value="HTH_ArsR_DNA-bd_dom"/>
</dbReference>
<evidence type="ECO:0000313" key="6">
    <source>
        <dbReference type="Proteomes" id="UP000245921"/>
    </source>
</evidence>
<keyword evidence="2" id="KW-0238">DNA-binding</keyword>
<dbReference type="PANTHER" id="PTHR33154">
    <property type="entry name" value="TRANSCRIPTIONAL REGULATOR, ARSR FAMILY"/>
    <property type="match status" value="1"/>
</dbReference>
<dbReference type="PANTHER" id="PTHR33154:SF18">
    <property type="entry name" value="ARSENICAL RESISTANCE OPERON REPRESSOR"/>
    <property type="match status" value="1"/>
</dbReference>
<dbReference type="Gene3D" id="1.10.10.10">
    <property type="entry name" value="Winged helix-like DNA-binding domain superfamily/Winged helix DNA-binding domain"/>
    <property type="match status" value="1"/>
</dbReference>
<dbReference type="RefSeq" id="WP_109604191.1">
    <property type="nucleotide sequence ID" value="NZ_QGGI01000004.1"/>
</dbReference>
<dbReference type="InterPro" id="IPR051081">
    <property type="entry name" value="HTH_MetalResp_TranReg"/>
</dbReference>
<evidence type="ECO:0000259" key="4">
    <source>
        <dbReference type="PROSITE" id="PS50987"/>
    </source>
</evidence>
<dbReference type="AlphaFoldDB" id="A0AA45C7W1"/>
<dbReference type="PROSITE" id="PS50987">
    <property type="entry name" value="HTH_ARSR_2"/>
    <property type="match status" value="1"/>
</dbReference>